<feature type="signal peptide" evidence="1">
    <location>
        <begin position="1"/>
        <end position="23"/>
    </location>
</feature>
<dbReference type="AlphaFoldDB" id="A0A5P3VRV9"/>
<accession>A0A5P3VRV9</accession>
<geneLocation type="plasmid" evidence="2">
    <name>unnamed1</name>
</geneLocation>
<keyword evidence="1" id="KW-0732">Signal</keyword>
<evidence type="ECO:0000313" key="3">
    <source>
        <dbReference type="Proteomes" id="UP000325743"/>
    </source>
</evidence>
<evidence type="ECO:0000313" key="2">
    <source>
        <dbReference type="EMBL" id="QEZ48735.1"/>
    </source>
</evidence>
<reference evidence="2 3" key="1">
    <citation type="submission" date="2018-09" db="EMBL/GenBank/DDBJ databases">
        <title>Complete genome sequence of Cupriavidus oxalaticus T2, a bacterium capable of phenol tolerance and degradation.</title>
        <authorList>
            <person name="Yan J."/>
        </authorList>
    </citation>
    <scope>NUCLEOTIDE SEQUENCE [LARGE SCALE GENOMIC DNA]</scope>
    <source>
        <strain evidence="2 3">T2</strain>
        <plasmid evidence="2 3">unnamed1</plasmid>
    </source>
</reference>
<dbReference type="Gene3D" id="2.60.40.2280">
    <property type="entry name" value="Heavy-metal resistance protein CzcE"/>
    <property type="match status" value="1"/>
</dbReference>
<proteinExistence type="predicted"/>
<dbReference type="RefSeq" id="WP_151072975.1">
    <property type="nucleotide sequence ID" value="NZ_CP032520.1"/>
</dbReference>
<dbReference type="Proteomes" id="UP000325743">
    <property type="component" value="Plasmid unnamed1"/>
</dbReference>
<dbReference type="InterPro" id="IPR031560">
    <property type="entry name" value="CzcE"/>
</dbReference>
<protein>
    <submittedName>
        <fullName evidence="2">Heavy metal resistance protein CzcE</fullName>
    </submittedName>
</protein>
<keyword evidence="2" id="KW-0614">Plasmid</keyword>
<organism evidence="2 3">
    <name type="scientific">Cupriavidus oxalaticus</name>
    <dbReference type="NCBI Taxonomy" id="96344"/>
    <lineage>
        <taxon>Bacteria</taxon>
        <taxon>Pseudomonadati</taxon>
        <taxon>Pseudomonadota</taxon>
        <taxon>Betaproteobacteria</taxon>
        <taxon>Burkholderiales</taxon>
        <taxon>Burkholderiaceae</taxon>
        <taxon>Cupriavidus</taxon>
    </lineage>
</organism>
<gene>
    <name evidence="2" type="ORF">D2917_31110</name>
</gene>
<sequence length="130" mass="13591">MNVKGTAVVFAAVALGGFSSAYAVGMGTQQLVAQAEMRSPSTVSRHAELFGSPAQQSYATRTVAVVPGMRYVNVDSGETVAFRSGEMVAAWTFTESISGTVVDLGMLMPDMPGATGVRVYIERSKLFTGG</sequence>
<dbReference type="Pfam" id="PF16986">
    <property type="entry name" value="CzcE"/>
    <property type="match status" value="1"/>
</dbReference>
<dbReference type="EMBL" id="CP032520">
    <property type="protein sequence ID" value="QEZ48735.1"/>
    <property type="molecule type" value="Genomic_DNA"/>
</dbReference>
<feature type="chain" id="PRO_5024930667" evidence="1">
    <location>
        <begin position="24"/>
        <end position="130"/>
    </location>
</feature>
<dbReference type="InterPro" id="IPR038674">
    <property type="entry name" value="CzcE_sf"/>
</dbReference>
<name>A0A5P3VRV9_9BURK</name>
<evidence type="ECO:0000256" key="1">
    <source>
        <dbReference type="SAM" id="SignalP"/>
    </source>
</evidence>